<feature type="region of interest" description="Disordered" evidence="1">
    <location>
        <begin position="1"/>
        <end position="156"/>
    </location>
</feature>
<feature type="domain" description="FCP1 homology" evidence="2">
    <location>
        <begin position="287"/>
        <end position="494"/>
    </location>
</feature>
<feature type="region of interest" description="Disordered" evidence="1">
    <location>
        <begin position="570"/>
        <end position="788"/>
    </location>
</feature>
<evidence type="ECO:0000313" key="3">
    <source>
        <dbReference type="EMBL" id="PGH02684.1"/>
    </source>
</evidence>
<gene>
    <name evidence="3" type="ORF">AJ79_07563</name>
</gene>
<dbReference type="EMBL" id="PDNB01000156">
    <property type="protein sequence ID" value="PGH02684.1"/>
    <property type="molecule type" value="Genomic_DNA"/>
</dbReference>
<dbReference type="InterPro" id="IPR004274">
    <property type="entry name" value="FCP1_dom"/>
</dbReference>
<dbReference type="Gene3D" id="3.40.50.1000">
    <property type="entry name" value="HAD superfamily/HAD-like"/>
    <property type="match status" value="1"/>
</dbReference>
<feature type="compositionally biased region" description="Basic and acidic residues" evidence="1">
    <location>
        <begin position="518"/>
        <end position="534"/>
    </location>
</feature>
<dbReference type="PANTHER" id="PTHR12210">
    <property type="entry name" value="DULLARD PROTEIN PHOSPHATASE"/>
    <property type="match status" value="1"/>
</dbReference>
<feature type="region of interest" description="Disordered" evidence="1">
    <location>
        <begin position="518"/>
        <end position="547"/>
    </location>
</feature>
<dbReference type="SMART" id="SM00577">
    <property type="entry name" value="CPDc"/>
    <property type="match status" value="1"/>
</dbReference>
<dbReference type="SUPFAM" id="SSF56784">
    <property type="entry name" value="HAD-like"/>
    <property type="match status" value="1"/>
</dbReference>
<dbReference type="InterPro" id="IPR036412">
    <property type="entry name" value="HAD-like_sf"/>
</dbReference>
<accession>A0A2B7WTI4</accession>
<feature type="compositionally biased region" description="Polar residues" evidence="1">
    <location>
        <begin position="602"/>
        <end position="618"/>
    </location>
</feature>
<feature type="compositionally biased region" description="Low complexity" evidence="1">
    <location>
        <begin position="139"/>
        <end position="155"/>
    </location>
</feature>
<feature type="compositionally biased region" description="Basic residues" evidence="1">
    <location>
        <begin position="672"/>
        <end position="685"/>
    </location>
</feature>
<comment type="caution">
    <text evidence="3">The sequence shown here is derived from an EMBL/GenBank/DDBJ whole genome shotgun (WGS) entry which is preliminary data.</text>
</comment>
<dbReference type="InterPro" id="IPR050365">
    <property type="entry name" value="TIM50"/>
</dbReference>
<proteinExistence type="predicted"/>
<evidence type="ECO:0000259" key="2">
    <source>
        <dbReference type="PROSITE" id="PS50969"/>
    </source>
</evidence>
<feature type="compositionally biased region" description="Basic and acidic residues" evidence="1">
    <location>
        <begin position="570"/>
        <end position="601"/>
    </location>
</feature>
<feature type="compositionally biased region" description="Basic and acidic residues" evidence="1">
    <location>
        <begin position="74"/>
        <end position="84"/>
    </location>
</feature>
<feature type="region of interest" description="Disordered" evidence="1">
    <location>
        <begin position="221"/>
        <end position="276"/>
    </location>
</feature>
<dbReference type="OrthoDB" id="1711508at2759"/>
<evidence type="ECO:0000256" key="1">
    <source>
        <dbReference type="SAM" id="MobiDB-lite"/>
    </source>
</evidence>
<evidence type="ECO:0000313" key="4">
    <source>
        <dbReference type="Proteomes" id="UP000223968"/>
    </source>
</evidence>
<sequence length="788" mass="87040">MNPPYPPAAEDGEAYDPESWRGEETYDPEAWRPFTARWTSQGQNAQGQQQHQAQQQSSQLEPHYEPRAPSAMYEESRGVKRERSLGGTVSTYRQDAQQGSWSDGRQVPGSIFSAASRAATIQPNSAQSQQSWHSGAPFQQQQQQQQQHAQHQQQHNYQTLRLQYPQQPFTATHPFTPINAFNPINGLNPMNSFNPMNFNPMNAFNPFNPFNPFSPLNPFSQMSPYSSMATPTPPPLNDQQQSQQPTPRPPSNNARTSTPRRPVTPLTPPTPTPSYLSTSLLSPTLLPAPQPLLIILDLNGTLIYRIGRRPIRFKTRPGLHAFIDELCAKYTVMVWTSSQPPTVREVLEKTFSKEERERFVAVWARDTLGLNPRQYAEKVQVYKRLEKVWGDGGVRGRFPGNPNNVGNSACGGGGGKKKKKKKKAKAKAKAANDFNASLDEGPWNQSNTLLIDDSALKALAQPYNIIEIPEFTNELPAAHEEKVLDTVLRQLRVLSRHRDVSCKVREWEEARRREFERLKRERGEEDAKGGDGERGNGGNSVVPQSHSKADIEQFWDKQLAADEEAIARMDREGMVERGTGHDTDTTYTNHHDLSTNQHGEEGTSSPPYSPSTHQQAQDQDYIPLFPTQPSPPPAAATATTTAEEIPTKQPAKPRKNELPIHSNKQKQLLKAEKKRLKKQKKKARRAAANVAAAAAKGAKAKAAREANGAAVVATRGRRGEGKNQSVVGGGEGMDAGGGVEEVRREAYLDGNGDSSGSEGSSGSWSGSRDVSDDDRDVSGDREGGVVLV</sequence>
<dbReference type="AlphaFoldDB" id="A0A2B7WTI4"/>
<dbReference type="Proteomes" id="UP000223968">
    <property type="component" value="Unassembled WGS sequence"/>
</dbReference>
<dbReference type="PROSITE" id="PS50969">
    <property type="entry name" value="FCP1"/>
    <property type="match status" value="1"/>
</dbReference>
<feature type="compositionally biased region" description="Polar residues" evidence="1">
    <location>
        <begin position="87"/>
        <end position="103"/>
    </location>
</feature>
<dbReference type="InterPro" id="IPR023214">
    <property type="entry name" value="HAD_sf"/>
</dbReference>
<feature type="compositionally biased region" description="Basic and acidic residues" evidence="1">
    <location>
        <begin position="776"/>
        <end position="788"/>
    </location>
</feature>
<feature type="compositionally biased region" description="Low complexity" evidence="1">
    <location>
        <begin position="686"/>
        <end position="697"/>
    </location>
</feature>
<dbReference type="STRING" id="1447875.A0A2B7WTI4"/>
<feature type="compositionally biased region" description="Gly residues" evidence="1">
    <location>
        <begin position="727"/>
        <end position="739"/>
    </location>
</feature>
<organism evidence="3 4">
    <name type="scientific">Helicocarpus griseus UAMH5409</name>
    <dbReference type="NCBI Taxonomy" id="1447875"/>
    <lineage>
        <taxon>Eukaryota</taxon>
        <taxon>Fungi</taxon>
        <taxon>Dikarya</taxon>
        <taxon>Ascomycota</taxon>
        <taxon>Pezizomycotina</taxon>
        <taxon>Eurotiomycetes</taxon>
        <taxon>Eurotiomycetidae</taxon>
        <taxon>Onygenales</taxon>
        <taxon>Ajellomycetaceae</taxon>
        <taxon>Helicocarpus</taxon>
    </lineage>
</organism>
<feature type="compositionally biased region" description="Polar residues" evidence="1">
    <location>
        <begin position="221"/>
        <end position="230"/>
    </location>
</feature>
<protein>
    <recommendedName>
        <fullName evidence="2">FCP1 homology domain-containing protein</fullName>
    </recommendedName>
</protein>
<feature type="compositionally biased region" description="Polar residues" evidence="1">
    <location>
        <begin position="119"/>
        <end position="133"/>
    </location>
</feature>
<feature type="compositionally biased region" description="Basic residues" evidence="1">
    <location>
        <begin position="415"/>
        <end position="426"/>
    </location>
</feature>
<feature type="region of interest" description="Disordered" evidence="1">
    <location>
        <begin position="396"/>
        <end position="426"/>
    </location>
</feature>
<keyword evidence="4" id="KW-1185">Reference proteome</keyword>
<dbReference type="Pfam" id="PF03031">
    <property type="entry name" value="NIF"/>
    <property type="match status" value="1"/>
</dbReference>
<feature type="compositionally biased region" description="Low complexity" evidence="1">
    <location>
        <begin position="255"/>
        <end position="264"/>
    </location>
</feature>
<feature type="compositionally biased region" description="Low complexity" evidence="1">
    <location>
        <begin position="40"/>
        <end position="59"/>
    </location>
</feature>
<reference evidence="3 4" key="1">
    <citation type="submission" date="2017-10" db="EMBL/GenBank/DDBJ databases">
        <title>Comparative genomics in systemic dimorphic fungi from Ajellomycetaceae.</title>
        <authorList>
            <person name="Munoz J.F."/>
            <person name="Mcewen J.G."/>
            <person name="Clay O.K."/>
            <person name="Cuomo C.A."/>
        </authorList>
    </citation>
    <scope>NUCLEOTIDE SEQUENCE [LARGE SCALE GENOMIC DNA]</scope>
    <source>
        <strain evidence="3 4">UAMH5409</strain>
    </source>
</reference>
<name>A0A2B7WTI4_9EURO</name>
<feature type="compositionally biased region" description="Low complexity" evidence="1">
    <location>
        <begin position="749"/>
        <end position="768"/>
    </location>
</feature>